<feature type="region of interest" description="Disordered" evidence="1">
    <location>
        <begin position="10"/>
        <end position="55"/>
    </location>
</feature>
<feature type="region of interest" description="Disordered" evidence="1">
    <location>
        <begin position="70"/>
        <end position="97"/>
    </location>
</feature>
<dbReference type="InterPro" id="IPR025580">
    <property type="entry name" value="Gp46"/>
</dbReference>
<dbReference type="AlphaFoldDB" id="A0A3E3JYM4"/>
<accession>A0A3E3JYM4</accession>
<comment type="caution">
    <text evidence="2">The sequence shown here is derived from an EMBL/GenBank/DDBJ whole genome shotgun (WGS) entry which is preliminary data.</text>
</comment>
<dbReference type="RefSeq" id="WP_117493859.1">
    <property type="nucleotide sequence ID" value="NZ_JBKVOA010000002.1"/>
</dbReference>
<evidence type="ECO:0000313" key="2">
    <source>
        <dbReference type="EMBL" id="RGE84588.1"/>
    </source>
</evidence>
<evidence type="ECO:0000313" key="3">
    <source>
        <dbReference type="Proteomes" id="UP000261080"/>
    </source>
</evidence>
<dbReference type="Proteomes" id="UP000261080">
    <property type="component" value="Unassembled WGS sequence"/>
</dbReference>
<dbReference type="Pfam" id="PF14265">
    <property type="entry name" value="DUF4355"/>
    <property type="match status" value="1"/>
</dbReference>
<name>A0A3E3JYM4_9FIRM</name>
<sequence>MKKRLFMALQMFAEDPAGTDPAGNDPAGGQNPAEADPKATEPKNEPEKKYTDEDVDRIINQKFAQKFSEWEKKQSKAKDEAEKLAGMNAEQKEKYENEQLKKQVQELLRKDALGKMATVARGMLGEKNISVSDDLIEMLISDDAEKTKSSVDSFITAFQSAVEKAVKDALKGNPPKKTSEPASITKEQIMKVKDPLERQKLINEHMDLFQK</sequence>
<dbReference type="OrthoDB" id="2064854at2"/>
<keyword evidence="3" id="KW-1185">Reference proteome</keyword>
<dbReference type="EMBL" id="QVLX01000014">
    <property type="protein sequence ID" value="RGE84588.1"/>
    <property type="molecule type" value="Genomic_DNA"/>
</dbReference>
<feature type="compositionally biased region" description="Basic and acidic residues" evidence="1">
    <location>
        <begin position="35"/>
        <end position="55"/>
    </location>
</feature>
<organism evidence="2 3">
    <name type="scientific">Sellimonas intestinalis</name>
    <dbReference type="NCBI Taxonomy" id="1653434"/>
    <lineage>
        <taxon>Bacteria</taxon>
        <taxon>Bacillati</taxon>
        <taxon>Bacillota</taxon>
        <taxon>Clostridia</taxon>
        <taxon>Lachnospirales</taxon>
        <taxon>Lachnospiraceae</taxon>
        <taxon>Sellimonas</taxon>
    </lineage>
</organism>
<evidence type="ECO:0000256" key="1">
    <source>
        <dbReference type="SAM" id="MobiDB-lite"/>
    </source>
</evidence>
<reference evidence="2 3" key="1">
    <citation type="submission" date="2018-08" db="EMBL/GenBank/DDBJ databases">
        <title>A genome reference for cultivated species of the human gut microbiota.</title>
        <authorList>
            <person name="Zou Y."/>
            <person name="Xue W."/>
            <person name="Luo G."/>
        </authorList>
    </citation>
    <scope>NUCLEOTIDE SEQUENCE [LARGE SCALE GENOMIC DNA]</scope>
    <source>
        <strain evidence="2 3">AF37-2AT</strain>
    </source>
</reference>
<gene>
    <name evidence="2" type="ORF">DW016_15060</name>
</gene>
<feature type="compositionally biased region" description="Basic and acidic residues" evidence="1">
    <location>
        <begin position="70"/>
        <end position="83"/>
    </location>
</feature>
<proteinExistence type="predicted"/>
<protein>
    <submittedName>
        <fullName evidence="2">DUF4355 domain-containing protein</fullName>
    </submittedName>
</protein>